<dbReference type="Proteomes" id="UP000076923">
    <property type="component" value="Unassembled WGS sequence"/>
</dbReference>
<evidence type="ECO:0000313" key="1">
    <source>
        <dbReference type="EMBL" id="OAD44554.1"/>
    </source>
</evidence>
<dbReference type="AlphaFoldDB" id="A0A176T9F6"/>
<sequence length="335" mass="39412">MLTYENPRGFSWLVFYLVSFSLEHATNHTQTRCASFKKNRKRKKLSWINKLFGTKKVEEIPTRKIDYIQITKDWNADPVSPEIELKVDGIDLIMDIYLNHFQFDKYQKGDKVKIRFKNCAEYSLNTCNDEGYFYGQYRTNHNELPWGEFYEIKSGLNNELPNPIEKIQPNNSDRKHFIFFFKDETFECLASDYYLDFYNEKVLSNCKTKYNVVLGGKKIGTSKLEKADAPMGVAFGIIEFNGIKTPYEFFKEYCLKNNIVINTDDPEFEFIDTQVISELKVFRQDGLEIKGVAGNTITGMKDEGYEISILGISYPFYKEEFPHHVEYYKNMYKSE</sequence>
<reference evidence="1 2" key="1">
    <citation type="submission" date="2016-02" db="EMBL/GenBank/DDBJ databases">
        <title>Draft genome sequence of Polaribacter atrinae KACC17473.</title>
        <authorList>
            <person name="Shin S.-K."/>
            <person name="Yi H."/>
        </authorList>
    </citation>
    <scope>NUCLEOTIDE SEQUENCE [LARGE SCALE GENOMIC DNA]</scope>
    <source>
        <strain evidence="1 2">KACC 17473</strain>
    </source>
</reference>
<dbReference type="STRING" id="1333662.LPB303_11995"/>
<proteinExistence type="predicted"/>
<name>A0A176T9F6_9FLAO</name>
<keyword evidence="2" id="KW-1185">Reference proteome</keyword>
<organism evidence="1 2">
    <name type="scientific">Polaribacter atrinae</name>
    <dbReference type="NCBI Taxonomy" id="1333662"/>
    <lineage>
        <taxon>Bacteria</taxon>
        <taxon>Pseudomonadati</taxon>
        <taxon>Bacteroidota</taxon>
        <taxon>Flavobacteriia</taxon>
        <taxon>Flavobacteriales</taxon>
        <taxon>Flavobacteriaceae</taxon>
    </lineage>
</organism>
<comment type="caution">
    <text evidence="1">The sequence shown here is derived from an EMBL/GenBank/DDBJ whole genome shotgun (WGS) entry which is preliminary data.</text>
</comment>
<accession>A0A176T9F6</accession>
<dbReference type="EMBL" id="LVWE01000048">
    <property type="protein sequence ID" value="OAD44554.1"/>
    <property type="molecule type" value="Genomic_DNA"/>
</dbReference>
<gene>
    <name evidence="1" type="ORF">LPB303_11995</name>
</gene>
<evidence type="ECO:0000313" key="2">
    <source>
        <dbReference type="Proteomes" id="UP000076923"/>
    </source>
</evidence>
<protein>
    <submittedName>
        <fullName evidence="1">Uncharacterized protein</fullName>
    </submittedName>
</protein>